<accession>A0A3E3I729</accession>
<keyword evidence="2" id="KW-1185">Reference proteome</keyword>
<dbReference type="RefSeq" id="WP_102287023.1">
    <property type="nucleotide sequence ID" value="NZ_JBKUNB010000014.1"/>
</dbReference>
<protein>
    <submittedName>
        <fullName evidence="1">Uncharacterized protein</fullName>
    </submittedName>
</protein>
<dbReference type="Proteomes" id="UP000260812">
    <property type="component" value="Unassembled WGS sequence"/>
</dbReference>
<organism evidence="1 2">
    <name type="scientific">Eisenbergiella massiliensis</name>
    <dbReference type="NCBI Taxonomy" id="1720294"/>
    <lineage>
        <taxon>Bacteria</taxon>
        <taxon>Bacillati</taxon>
        <taxon>Bacillota</taxon>
        <taxon>Clostridia</taxon>
        <taxon>Lachnospirales</taxon>
        <taxon>Lachnospiraceae</taxon>
        <taxon>Eisenbergiella</taxon>
    </lineage>
</organism>
<evidence type="ECO:0000313" key="2">
    <source>
        <dbReference type="Proteomes" id="UP000260812"/>
    </source>
</evidence>
<dbReference type="EMBL" id="QVLV01000005">
    <property type="protein sequence ID" value="RGE61828.1"/>
    <property type="molecule type" value="Genomic_DNA"/>
</dbReference>
<gene>
    <name evidence="1" type="ORF">DXC51_09805</name>
</gene>
<reference evidence="1 2" key="1">
    <citation type="submission" date="2018-08" db="EMBL/GenBank/DDBJ databases">
        <title>A genome reference for cultivated species of the human gut microbiota.</title>
        <authorList>
            <person name="Zou Y."/>
            <person name="Xue W."/>
            <person name="Luo G."/>
        </authorList>
    </citation>
    <scope>NUCLEOTIDE SEQUENCE [LARGE SCALE GENOMIC DNA]</scope>
    <source>
        <strain evidence="1 2">TF05-5AC</strain>
    </source>
</reference>
<name>A0A3E3I729_9FIRM</name>
<evidence type="ECO:0000313" key="1">
    <source>
        <dbReference type="EMBL" id="RGE61828.1"/>
    </source>
</evidence>
<comment type="caution">
    <text evidence="1">The sequence shown here is derived from an EMBL/GenBank/DDBJ whole genome shotgun (WGS) entry which is preliminary data.</text>
</comment>
<dbReference type="AlphaFoldDB" id="A0A3E3I729"/>
<dbReference type="GeneID" id="97987163"/>
<proteinExistence type="predicted"/>
<sequence length="135" mass="15651">MKVMEFINAHREDEDYCECVIHPNGEVDEPLPSHIGRLIEIAGEDSATLNGQMEKNMEPLFWMVEYTRCMSVWQTRVVAPSHPDQEQQDALEMLYDAAFLAPKYLYETPDAAYVESVRKAREVIAEKKRRKAETE</sequence>